<dbReference type="GO" id="GO:0005525">
    <property type="term" value="F:GTP binding"/>
    <property type="evidence" value="ECO:0007669"/>
    <property type="project" value="UniProtKB-KW"/>
</dbReference>
<evidence type="ECO:0000256" key="1">
    <source>
        <dbReference type="ARBA" id="ARBA00008535"/>
    </source>
</evidence>
<organism evidence="6 7">
    <name type="scientific">Salarias fasciatus</name>
    <name type="common">Jewelled blenny</name>
    <name type="synonym">Blennius fasciatus</name>
    <dbReference type="NCBI Taxonomy" id="181472"/>
    <lineage>
        <taxon>Eukaryota</taxon>
        <taxon>Metazoa</taxon>
        <taxon>Chordata</taxon>
        <taxon>Craniata</taxon>
        <taxon>Vertebrata</taxon>
        <taxon>Euteleostomi</taxon>
        <taxon>Actinopterygii</taxon>
        <taxon>Neopterygii</taxon>
        <taxon>Teleostei</taxon>
        <taxon>Neoteleostei</taxon>
        <taxon>Acanthomorphata</taxon>
        <taxon>Ovalentaria</taxon>
        <taxon>Blenniimorphae</taxon>
        <taxon>Blenniiformes</taxon>
        <taxon>Blennioidei</taxon>
        <taxon>Blenniidae</taxon>
        <taxon>Salariinae</taxon>
        <taxon>Salarias</taxon>
    </lineage>
</organism>
<dbReference type="Proteomes" id="UP000472267">
    <property type="component" value="Chromosome 3"/>
</dbReference>
<keyword evidence="7" id="KW-1185">Reference proteome</keyword>
<dbReference type="SUPFAM" id="SSF52540">
    <property type="entry name" value="P-loop containing nucleoside triphosphate hydrolases"/>
    <property type="match status" value="1"/>
</dbReference>
<feature type="domain" description="AIG1-type G" evidence="5">
    <location>
        <begin position="2"/>
        <end position="206"/>
    </location>
</feature>
<dbReference type="Pfam" id="PF04548">
    <property type="entry name" value="AIG1"/>
    <property type="match status" value="1"/>
</dbReference>
<keyword evidence="4" id="KW-1133">Transmembrane helix</keyword>
<evidence type="ECO:0000256" key="3">
    <source>
        <dbReference type="ARBA" id="ARBA00023134"/>
    </source>
</evidence>
<evidence type="ECO:0000256" key="2">
    <source>
        <dbReference type="ARBA" id="ARBA00022741"/>
    </source>
</evidence>
<evidence type="ECO:0000313" key="7">
    <source>
        <dbReference type="Proteomes" id="UP000472267"/>
    </source>
</evidence>
<dbReference type="PROSITE" id="PS51720">
    <property type="entry name" value="G_AIG1"/>
    <property type="match status" value="1"/>
</dbReference>
<dbReference type="GeneID" id="115386030"/>
<dbReference type="PANTHER" id="PTHR10903:SF62">
    <property type="entry name" value="GTPASE IMAP FAMILY MEMBER 4-LIKE-RELATED"/>
    <property type="match status" value="1"/>
</dbReference>
<dbReference type="InParanoid" id="A0A672IH61"/>
<dbReference type="InterPro" id="IPR045058">
    <property type="entry name" value="GIMA/IAN/Toc"/>
</dbReference>
<accession>A0A672IH61</accession>
<dbReference type="InterPro" id="IPR027417">
    <property type="entry name" value="P-loop_NTPase"/>
</dbReference>
<reference evidence="6" key="1">
    <citation type="submission" date="2019-06" db="EMBL/GenBank/DDBJ databases">
        <authorList>
            <consortium name="Wellcome Sanger Institute Data Sharing"/>
        </authorList>
    </citation>
    <scope>NUCLEOTIDE SEQUENCE [LARGE SCALE GENOMIC DNA]</scope>
</reference>
<dbReference type="Ensembl" id="ENSSFAT00005042590.1">
    <property type="protein sequence ID" value="ENSSFAP00005041081.1"/>
    <property type="gene ID" value="ENSSFAG00005020445.1"/>
</dbReference>
<name>A0A672IH61_SALFA</name>
<gene>
    <name evidence="6" type="primary">LOC115386030</name>
</gene>
<dbReference type="Gene3D" id="3.40.50.300">
    <property type="entry name" value="P-loop containing nucleotide triphosphate hydrolases"/>
    <property type="match status" value="1"/>
</dbReference>
<reference evidence="6" key="3">
    <citation type="submission" date="2025-09" db="UniProtKB">
        <authorList>
            <consortium name="Ensembl"/>
        </authorList>
    </citation>
    <scope>IDENTIFICATION</scope>
</reference>
<comment type="similarity">
    <text evidence="1">Belongs to the TRAFAC class TrmE-Era-EngA-EngB-Septin-like GTPase superfamily. AIG1/Toc34/Toc159-like paraseptin GTPase family. IAN subfamily.</text>
</comment>
<evidence type="ECO:0000256" key="4">
    <source>
        <dbReference type="SAM" id="Phobius"/>
    </source>
</evidence>
<dbReference type="InterPro" id="IPR006703">
    <property type="entry name" value="G_AIG1"/>
</dbReference>
<keyword evidence="4" id="KW-0812">Transmembrane</keyword>
<feature type="transmembrane region" description="Helical" evidence="4">
    <location>
        <begin position="253"/>
        <end position="271"/>
    </location>
</feature>
<protein>
    <submittedName>
        <fullName evidence="6">GTPase IMAP family member 9-like</fullName>
    </submittedName>
</protein>
<keyword evidence="3" id="KW-0342">GTP-binding</keyword>
<dbReference type="PANTHER" id="PTHR10903">
    <property type="entry name" value="GTPASE, IMAP FAMILY MEMBER-RELATED"/>
    <property type="match status" value="1"/>
</dbReference>
<dbReference type="OrthoDB" id="425923at2759"/>
<keyword evidence="4" id="KW-0472">Membrane</keyword>
<keyword evidence="2" id="KW-0547">Nucleotide-binding</keyword>
<dbReference type="AlphaFoldDB" id="A0A672IH61"/>
<reference evidence="6" key="2">
    <citation type="submission" date="2025-08" db="UniProtKB">
        <authorList>
            <consortium name="Ensembl"/>
        </authorList>
    </citation>
    <scope>IDENTIFICATION</scope>
</reference>
<dbReference type="RefSeq" id="XP_029944077.1">
    <property type="nucleotide sequence ID" value="XM_030088217.1"/>
</dbReference>
<evidence type="ECO:0000313" key="6">
    <source>
        <dbReference type="Ensembl" id="ENSSFAP00005041081.1"/>
    </source>
</evidence>
<sequence>MEEKPRVILLGKTGAGKSSFCNTLIREPEFEVDFSSSSCTSTCQTKENDQIILIDTPGFFDTGTEKNKNLKSQAIKIMIECSPGPHAFLILLKVEKYTEQEIQVIAKIKELFSEEAFKHAVLVFTQGDQLPQPKKIEHFVKGNKDLEQLLEKCGGRCHVVDNKYWNNNQPDCYRDNQFQIRQLLYTIKMVKQHRGCYTNELLKEVERNIQEETKRTRSKEEAKKIVFEKFQKKAAKLSTRELLAAFLGQPKKVALVLGIAFVVVALVAPAVGVPVGLAAGVGAGIAAGAAAGVGAGVAAGAVVSGVASGAAAGAAAGAAEAAAEFAAEAGATIRGHVAEARGRAAGYEHVKTDSDEEVEANRAEMMCEQSNTQRKTKAE</sequence>
<dbReference type="FunFam" id="3.40.50.300:FF:000366">
    <property type="entry name" value="GTPase, IMAP family member 2"/>
    <property type="match status" value="1"/>
</dbReference>
<feature type="transmembrane region" description="Helical" evidence="4">
    <location>
        <begin position="277"/>
        <end position="303"/>
    </location>
</feature>
<evidence type="ECO:0000259" key="5">
    <source>
        <dbReference type="PROSITE" id="PS51720"/>
    </source>
</evidence>
<proteinExistence type="inferred from homology"/>